<dbReference type="EMBL" id="JACYXT010000001">
    <property type="protein sequence ID" value="MBD9721695.1"/>
    <property type="molecule type" value="Genomic_DNA"/>
</dbReference>
<feature type="active site" description="Proton donor" evidence="1">
    <location>
        <position position="151"/>
    </location>
</feature>
<evidence type="ECO:0000256" key="2">
    <source>
        <dbReference type="SAM" id="MobiDB-lite"/>
    </source>
</evidence>
<dbReference type="SMART" id="SM01133">
    <property type="entry name" value="DeoC"/>
    <property type="match status" value="1"/>
</dbReference>
<name>A0A927QDU4_9ACTN</name>
<feature type="compositionally biased region" description="Basic and acidic residues" evidence="2">
    <location>
        <begin position="261"/>
        <end position="270"/>
    </location>
</feature>
<dbReference type="Pfam" id="PF01791">
    <property type="entry name" value="DeoC"/>
    <property type="match status" value="1"/>
</dbReference>
<dbReference type="InterPro" id="IPR041720">
    <property type="entry name" value="FbaB-like"/>
</dbReference>
<organism evidence="3 4">
    <name type="scientific">Streptomyces caniscabiei</name>
    <dbReference type="NCBI Taxonomy" id="2746961"/>
    <lineage>
        <taxon>Bacteria</taxon>
        <taxon>Bacillati</taxon>
        <taxon>Actinomycetota</taxon>
        <taxon>Actinomycetes</taxon>
        <taxon>Kitasatosporales</taxon>
        <taxon>Streptomycetaceae</taxon>
        <taxon>Streptomyces</taxon>
    </lineage>
</organism>
<feature type="region of interest" description="Disordered" evidence="2">
    <location>
        <begin position="261"/>
        <end position="282"/>
    </location>
</feature>
<evidence type="ECO:0000256" key="1">
    <source>
        <dbReference type="PIRSR" id="PIRSR038992-1"/>
    </source>
</evidence>
<accession>A0A927QDU4</accession>
<feature type="compositionally biased region" description="Polar residues" evidence="2">
    <location>
        <begin position="271"/>
        <end position="282"/>
    </location>
</feature>
<dbReference type="InterPro" id="IPR050456">
    <property type="entry name" value="DeoC/FbaB_aldolase"/>
</dbReference>
<feature type="active site" description="Schiff-base intermediate with dihydroxyacetone-P" evidence="1">
    <location>
        <position position="182"/>
    </location>
</feature>
<dbReference type="CDD" id="cd00958">
    <property type="entry name" value="DhnA"/>
    <property type="match status" value="1"/>
</dbReference>
<dbReference type="InterPro" id="IPR002915">
    <property type="entry name" value="DeoC/FbaB/LacD_aldolase"/>
</dbReference>
<dbReference type="PANTHER" id="PTHR47916">
    <property type="entry name" value="FRUCTOSE-BISPHOSPHATE ALDOLASE CLASS 1"/>
    <property type="match status" value="1"/>
</dbReference>
<protein>
    <submittedName>
        <fullName evidence="3">2-amino-4,5-dihydroxy-6-one-heptanoic acid-7-phosphate synthase</fullName>
    </submittedName>
</protein>
<evidence type="ECO:0000313" key="4">
    <source>
        <dbReference type="Proteomes" id="UP000661025"/>
    </source>
</evidence>
<proteinExistence type="predicted"/>
<dbReference type="PIRSF" id="PIRSF038992">
    <property type="entry name" value="Aldolase_Ia"/>
    <property type="match status" value="1"/>
</dbReference>
<dbReference type="AlphaFoldDB" id="A0A927QDU4"/>
<dbReference type="NCBIfam" id="NF005556">
    <property type="entry name" value="PRK07226.1"/>
    <property type="match status" value="1"/>
</dbReference>
<dbReference type="SUPFAM" id="SSF51569">
    <property type="entry name" value="Aldolase"/>
    <property type="match status" value="1"/>
</dbReference>
<dbReference type="Proteomes" id="UP000661025">
    <property type="component" value="Unassembled WGS sequence"/>
</dbReference>
<dbReference type="InterPro" id="IPR013785">
    <property type="entry name" value="Aldolase_TIM"/>
</dbReference>
<dbReference type="PANTHER" id="PTHR47916:SF1">
    <property type="entry name" value="3-HYDROXY-5-PHOSPHONOOXYPENTANE-2,4-DIONE THIOLASE"/>
    <property type="match status" value="1"/>
</dbReference>
<gene>
    <name evidence="3" type="ORF">IHE70_00270</name>
</gene>
<dbReference type="GeneID" id="79929494"/>
<dbReference type="GO" id="GO:0004332">
    <property type="term" value="F:fructose-bisphosphate aldolase activity"/>
    <property type="evidence" value="ECO:0007669"/>
    <property type="project" value="InterPro"/>
</dbReference>
<reference evidence="3" key="1">
    <citation type="submission" date="2020-09" db="EMBL/GenBank/DDBJ databases">
        <title>Streptomyces canutascabiei sp. nov., which causes potato common scab and is distributed across the world.</title>
        <authorList>
            <person name="Nguyen H.P."/>
            <person name="Weisberg A.J."/>
            <person name="Chang J.H."/>
            <person name="Clarke C.R."/>
        </authorList>
    </citation>
    <scope>NUCLEOTIDE SEQUENCE</scope>
    <source>
        <strain evidence="3">ID-01-6.2a</strain>
    </source>
</reference>
<sequence>MFTNLSFGRRLRLRRLYGGGGDRLLVVPLDHPISDGPIITRDGGLDTLVGQLADNGADAVVLHKGGLRHVDPARFSRTSLIVHLSASTMHARDPDAKYLVSGVDEALRYGADGVSVHVNLGSAEEQQQIADLGRVSDLCDRLNVPLLAMIYPRGPKVTDPRQPALVKHAITVAAELGADIVKTPYVGSPDAMADVVRDAAIPVIVAGGPRRTTVPDVLAYVDEALRGGVSGFAMGRNIFQSADPGAMTREIAQRLHKVHDRPFGDRHSTQDSHPGQLQTLAG</sequence>
<comment type="caution">
    <text evidence="3">The sequence shown here is derived from an EMBL/GenBank/DDBJ whole genome shotgun (WGS) entry which is preliminary data.</text>
</comment>
<dbReference type="Gene3D" id="3.20.20.70">
    <property type="entry name" value="Aldolase class I"/>
    <property type="match status" value="1"/>
</dbReference>
<evidence type="ECO:0000313" key="3">
    <source>
        <dbReference type="EMBL" id="MBD9721695.1"/>
    </source>
</evidence>
<dbReference type="RefSeq" id="WP_086798018.1">
    <property type="nucleotide sequence ID" value="NZ_CP119182.1"/>
</dbReference>